<dbReference type="PRINTS" id="PR00469">
    <property type="entry name" value="PNDRDTASEII"/>
</dbReference>
<evidence type="ECO:0000256" key="4">
    <source>
        <dbReference type="ARBA" id="ARBA00023157"/>
    </source>
</evidence>
<dbReference type="CDD" id="cd02947">
    <property type="entry name" value="TRX_family"/>
    <property type="match status" value="1"/>
</dbReference>
<keyword evidence="2" id="KW-0274">FAD</keyword>
<dbReference type="InterPro" id="IPR050097">
    <property type="entry name" value="Ferredoxin-NADP_redctase_2"/>
</dbReference>
<dbReference type="RefSeq" id="WP_014183728.1">
    <property type="nucleotide sequence ID" value="NC_016584.1"/>
</dbReference>
<dbReference type="InterPro" id="IPR008255">
    <property type="entry name" value="Pyr_nucl-diS_OxRdtase_2_AS"/>
</dbReference>
<dbReference type="InterPro" id="IPR036249">
    <property type="entry name" value="Thioredoxin-like_sf"/>
</dbReference>
<keyword evidence="4" id="KW-1015">Disulfide bond</keyword>
<dbReference type="AlphaFoldDB" id="G7WEL6"/>
<dbReference type="Gene3D" id="3.40.30.10">
    <property type="entry name" value="Glutaredoxin"/>
    <property type="match status" value="1"/>
</dbReference>
<dbReference type="GO" id="GO:0016668">
    <property type="term" value="F:oxidoreductase activity, acting on a sulfur group of donors, NAD(P) as acceptor"/>
    <property type="evidence" value="ECO:0007669"/>
    <property type="project" value="UniProtKB-ARBA"/>
</dbReference>
<dbReference type="InterPro" id="IPR013766">
    <property type="entry name" value="Thioredoxin_domain"/>
</dbReference>
<dbReference type="PATRIC" id="fig|768706.3.peg.1225"/>
<proteinExistence type="predicted"/>
<name>G7WEL6_DESOD</name>
<protein>
    <submittedName>
        <fullName evidence="8">Thioredoxin reductase</fullName>
    </submittedName>
</protein>
<dbReference type="EMBL" id="CP003108">
    <property type="protein sequence ID" value="AET66907.1"/>
    <property type="molecule type" value="Genomic_DNA"/>
</dbReference>
<accession>G7WEL6</accession>
<dbReference type="OrthoDB" id="9806179at2"/>
<evidence type="ECO:0000313" key="9">
    <source>
        <dbReference type="Proteomes" id="UP000006346"/>
    </source>
</evidence>
<gene>
    <name evidence="8" type="ordered locus">Desor_1244</name>
</gene>
<dbReference type="eggNOG" id="COG0492">
    <property type="taxonomic scope" value="Bacteria"/>
</dbReference>
<reference evidence="8 9" key="2">
    <citation type="journal article" date="2012" name="J. Bacteriol.">
        <title>Complete genome sequences of Desulfosporosinus orientis DSM765T, Desulfosporosinus youngiae DSM17734T, Desulfosporosinus meridiei DSM13257T, and Desulfosporosinus acidiphilus DSM22704T.</title>
        <authorList>
            <person name="Pester M."/>
            <person name="Brambilla E."/>
            <person name="Alazard D."/>
            <person name="Rattei T."/>
            <person name="Weinmaier T."/>
            <person name="Han J."/>
            <person name="Lucas S."/>
            <person name="Lapidus A."/>
            <person name="Cheng J.F."/>
            <person name="Goodwin L."/>
            <person name="Pitluck S."/>
            <person name="Peters L."/>
            <person name="Ovchinnikova G."/>
            <person name="Teshima H."/>
            <person name="Detter J.C."/>
            <person name="Han C.S."/>
            <person name="Tapia R."/>
            <person name="Land M.L."/>
            <person name="Hauser L."/>
            <person name="Kyrpides N.C."/>
            <person name="Ivanova N.N."/>
            <person name="Pagani I."/>
            <person name="Huntmann M."/>
            <person name="Wei C.L."/>
            <person name="Davenport K.W."/>
            <person name="Daligault H."/>
            <person name="Chain P.S."/>
            <person name="Chen A."/>
            <person name="Mavromatis K."/>
            <person name="Markowitz V."/>
            <person name="Szeto E."/>
            <person name="Mikhailova N."/>
            <person name="Pati A."/>
            <person name="Wagner M."/>
            <person name="Woyke T."/>
            <person name="Ollivier B."/>
            <person name="Klenk H.P."/>
            <person name="Spring S."/>
            <person name="Loy A."/>
        </authorList>
    </citation>
    <scope>NUCLEOTIDE SEQUENCE [LARGE SCALE GENOMIC DNA]</scope>
    <source>
        <strain evidence="9">ATCC 19365 / DSM 765 / NCIMB 8382 / VKM B-1628</strain>
    </source>
</reference>
<dbReference type="HOGENOM" id="CLU_031864_5_3_9"/>
<dbReference type="PRINTS" id="PR00368">
    <property type="entry name" value="FADPNR"/>
</dbReference>
<dbReference type="PANTHER" id="PTHR48105">
    <property type="entry name" value="THIOREDOXIN REDUCTASE 1-RELATED-RELATED"/>
    <property type="match status" value="1"/>
</dbReference>
<dbReference type="Proteomes" id="UP000006346">
    <property type="component" value="Chromosome"/>
</dbReference>
<dbReference type="Pfam" id="PF00085">
    <property type="entry name" value="Thioredoxin"/>
    <property type="match status" value="1"/>
</dbReference>
<dbReference type="Pfam" id="PF07992">
    <property type="entry name" value="Pyr_redox_2"/>
    <property type="match status" value="1"/>
</dbReference>
<evidence type="ECO:0000256" key="5">
    <source>
        <dbReference type="ARBA" id="ARBA00023284"/>
    </source>
</evidence>
<keyword evidence="9" id="KW-1185">Reference proteome</keyword>
<feature type="domain" description="Thioredoxin" evidence="6">
    <location>
        <begin position="310"/>
        <end position="404"/>
    </location>
</feature>
<evidence type="ECO:0000259" key="7">
    <source>
        <dbReference type="Pfam" id="PF07992"/>
    </source>
</evidence>
<keyword evidence="3" id="KW-0560">Oxidoreductase</keyword>
<dbReference type="SUPFAM" id="SSF52833">
    <property type="entry name" value="Thioredoxin-like"/>
    <property type="match status" value="1"/>
</dbReference>
<dbReference type="InterPro" id="IPR036188">
    <property type="entry name" value="FAD/NAD-bd_sf"/>
</dbReference>
<keyword evidence="1" id="KW-0285">Flavoprotein</keyword>
<evidence type="ECO:0000313" key="8">
    <source>
        <dbReference type="EMBL" id="AET66907.1"/>
    </source>
</evidence>
<dbReference type="SUPFAM" id="SSF51905">
    <property type="entry name" value="FAD/NAD(P)-binding domain"/>
    <property type="match status" value="1"/>
</dbReference>
<dbReference type="STRING" id="768706.Desor_1244"/>
<reference evidence="9" key="1">
    <citation type="submission" date="2011-11" db="EMBL/GenBank/DDBJ databases">
        <title>Complete sequence of Desulfosporosinus orientis DSM 765.</title>
        <authorList>
            <person name="Lucas S."/>
            <person name="Han J."/>
            <person name="Lapidus A."/>
            <person name="Cheng J.-F."/>
            <person name="Goodwin L."/>
            <person name="Pitluck S."/>
            <person name="Peters L."/>
            <person name="Ovchinnikova G."/>
            <person name="Teshima H."/>
            <person name="Detter J.C."/>
            <person name="Han C."/>
            <person name="Tapia R."/>
            <person name="Land M."/>
            <person name="Hauser L."/>
            <person name="Kyrpides N."/>
            <person name="Ivanova N."/>
            <person name="Pagani I."/>
            <person name="Pester M."/>
            <person name="Spring S."/>
            <person name="Ollivier B."/>
            <person name="Rattei T."/>
            <person name="Klenk H.-P."/>
            <person name="Wagner M."/>
            <person name="Loy A."/>
            <person name="Woyke T."/>
        </authorList>
    </citation>
    <scope>NUCLEOTIDE SEQUENCE [LARGE SCALE GENOMIC DNA]</scope>
    <source>
        <strain evidence="9">ATCC 19365 / DSM 765 / NCIMB 8382 / VKM B-1628</strain>
    </source>
</reference>
<evidence type="ECO:0000256" key="1">
    <source>
        <dbReference type="ARBA" id="ARBA00022630"/>
    </source>
</evidence>
<evidence type="ECO:0000256" key="2">
    <source>
        <dbReference type="ARBA" id="ARBA00022827"/>
    </source>
</evidence>
<feature type="domain" description="FAD/NAD(P)-binding" evidence="7">
    <location>
        <begin position="5"/>
        <end position="295"/>
    </location>
</feature>
<dbReference type="InterPro" id="IPR023753">
    <property type="entry name" value="FAD/NAD-binding_dom"/>
</dbReference>
<sequence length="405" mass="44471">MNNAYDLIVIGGGPAGLTASIYGGRAKLKTLVINKGTMGGLVNTTREIVNYPGYGQISGEALMKDFKKHAELFDVEFLRDEVISTDFSQQDKIIHTKKGKIYSAKAVIIGCGSEPRLLNIPGEIRLRGSGVAYCATCDAEFFEGEDVVVVGSGDQAIEEGMYITKFARKVTVIVLHDEGTLDCNKLSAERAFQNEKMEFVWNSTIEEVLGQNNVEGVKIKNLKTGSSTELACQGVFFFVGMVPSTRFLKESGIEMDKRGYIPVNELMETNLEGVYAAGDNRIKYLRQIVSAAGDGATAAVAAERYIEELNAFNRNVLQSEKKVLLLFFNALDTESLEFSTLLEEVNQDLSGLYKVVKVDMATKKNLAKNYGIEKASSVVLLDKGQEVKRLVCSIDKENLKSQLNS</sequence>
<keyword evidence="5" id="KW-0676">Redox-active center</keyword>
<evidence type="ECO:0000259" key="6">
    <source>
        <dbReference type="Pfam" id="PF00085"/>
    </source>
</evidence>
<evidence type="ECO:0000256" key="3">
    <source>
        <dbReference type="ARBA" id="ARBA00023002"/>
    </source>
</evidence>
<dbReference type="KEGG" id="dor:Desor_1244"/>
<dbReference type="PROSITE" id="PS00573">
    <property type="entry name" value="PYRIDINE_REDOX_2"/>
    <property type="match status" value="1"/>
</dbReference>
<dbReference type="Gene3D" id="3.50.50.60">
    <property type="entry name" value="FAD/NAD(P)-binding domain"/>
    <property type="match status" value="2"/>
</dbReference>
<organism evidence="8 9">
    <name type="scientific">Desulfosporosinus orientis (strain ATCC 19365 / DSM 765 / NCIMB 8382 / VKM B-1628 / Singapore I)</name>
    <name type="common">Desulfotomaculum orientis</name>
    <dbReference type="NCBI Taxonomy" id="768706"/>
    <lineage>
        <taxon>Bacteria</taxon>
        <taxon>Bacillati</taxon>
        <taxon>Bacillota</taxon>
        <taxon>Clostridia</taxon>
        <taxon>Eubacteriales</taxon>
        <taxon>Desulfitobacteriaceae</taxon>
        <taxon>Desulfosporosinus</taxon>
    </lineage>
</organism>
<dbReference type="eggNOG" id="COG3118">
    <property type="taxonomic scope" value="Bacteria"/>
</dbReference>